<proteinExistence type="predicted"/>
<dbReference type="AlphaFoldDB" id="A0AAD8UVX5"/>
<accession>A0AAD8UVX5</accession>
<comment type="caution">
    <text evidence="1">The sequence shown here is derived from an EMBL/GenBank/DDBJ whole genome shotgun (WGS) entry which is preliminary data.</text>
</comment>
<organism evidence="1 2">
    <name type="scientific">Babesia gibsoni</name>
    <dbReference type="NCBI Taxonomy" id="33632"/>
    <lineage>
        <taxon>Eukaryota</taxon>
        <taxon>Sar</taxon>
        <taxon>Alveolata</taxon>
        <taxon>Apicomplexa</taxon>
        <taxon>Aconoidasida</taxon>
        <taxon>Piroplasmida</taxon>
        <taxon>Babesiidae</taxon>
        <taxon>Babesia</taxon>
    </lineage>
</organism>
<keyword evidence="2" id="KW-1185">Reference proteome</keyword>
<gene>
    <name evidence="1" type="ORF">BgAZ_106990</name>
</gene>
<dbReference type="EMBL" id="JAVEPI010000001">
    <property type="protein sequence ID" value="KAK1444793.1"/>
    <property type="molecule type" value="Genomic_DNA"/>
</dbReference>
<evidence type="ECO:0000313" key="1">
    <source>
        <dbReference type="EMBL" id="KAK1444793.1"/>
    </source>
</evidence>
<name>A0AAD8UVX5_BABGI</name>
<dbReference type="Proteomes" id="UP001230268">
    <property type="component" value="Unassembled WGS sequence"/>
</dbReference>
<sequence>MVPKAHRIGIEYDLKSKELPEGAEFVAYSGGAYFFSTEQCHYALDEHLDCIQQISTLCRCRMVSRYEQAVALAARSRLYQVDLSGSISERKLKKRLLQICMVNHNDCLQVLICRDRRAMMVQLGEHSLILEVYNGKCDCDVLLADFVGRSVFCLVYRNEGVDVRIAMIGICNGYMTLLRNDLFRKAKTAKMSRAVGCNDTFLLTCDDTMSILRFDPLYCVLVLLRQLPVNVEPNCEIRLLDQDRILKVYAKENIVRAVFCILSYPENVEVSIPVDGKSKEIIAINNLGKEVGVLLKADAKNVSLLQFIPPKHSEELILFDNKLNVDRPTDELCGLICSGKVALNSQLVDYIMDNNLLPCAIECLKSIYIPEREAIRIIARDTKLLRVLIQHTKGDEHEMIMAIRHQMSIEKCAEIIEALLDMLDNIEEFGEHQMHCYKRIIGFINLLLDAKSFNLQESNMMKKEWIERLQALVKHCTADNYNLQSLLSFTTSLLKSRKSKQKTDQNSLVVSFPISV</sequence>
<reference evidence="1" key="1">
    <citation type="submission" date="2023-08" db="EMBL/GenBank/DDBJ databases">
        <title>Draft sequence of the Babesia gibsoni genome.</title>
        <authorList>
            <person name="Yamagishi J.Y."/>
            <person name="Xuan X.X."/>
        </authorList>
    </citation>
    <scope>NUCLEOTIDE SEQUENCE</scope>
    <source>
        <strain evidence="1">Azabu</strain>
    </source>
</reference>
<evidence type="ECO:0000313" key="2">
    <source>
        <dbReference type="Proteomes" id="UP001230268"/>
    </source>
</evidence>
<protein>
    <submittedName>
        <fullName evidence="1">Uncharacterized protein</fullName>
    </submittedName>
</protein>